<dbReference type="Proteomes" id="UP000030212">
    <property type="component" value="Genome"/>
</dbReference>
<reference evidence="1 2" key="1">
    <citation type="submission" date="2014-09" db="EMBL/GenBank/DDBJ databases">
        <title>Genome of Escherichia coli infecting bacteriophage vB_EcoM-VpaE1.</title>
        <authorList>
            <person name="Truncaite L."/>
            <person name="Simoliunas E."/>
            <person name="Zajanckauskaite A."/>
            <person name="Kaliniene L."/>
            <person name="Vilkaityte M."/>
            <person name="Meskys R."/>
        </authorList>
    </citation>
    <scope>NUCLEOTIDE SEQUENCE [LARGE SCALE GENOMIC DNA]</scope>
    <source>
        <strain evidence="1">VpaE1</strain>
    </source>
</reference>
<protein>
    <submittedName>
        <fullName evidence="1">Uncharacterized protein</fullName>
    </submittedName>
</protein>
<dbReference type="EMBL" id="KM657822">
    <property type="protein sequence ID" value="AIW02332.1"/>
    <property type="molecule type" value="Genomic_DNA"/>
</dbReference>
<gene>
    <name evidence="1" type="ORF">VpaE1_072</name>
</gene>
<proteinExistence type="predicted"/>
<keyword evidence="2" id="KW-1185">Reference proteome</keyword>
<dbReference type="KEGG" id="vg:24722090"/>
<accession>A0A0A0RPT9</accession>
<sequence length="285" mass="31672">MFQKIDNVYYKTLDERTVTQFKDKFIYTSLLKAITDELQTLEDVSWQMHTERNIRKAVGQQLDNIGTLIKVPRPLGADDETYRAMLYIQIFLRRSDTTPTFLQNAIMTLYNATFSQIFEHITPMTAGIVIRVNTRNNVIDTAYTLAKISATTIGSAVILRDVTLNGTAWTPVEVADSALAIVDDKDNWLVTDANKGLVTNNTGGSLEKNLLGSLADAGVRDAYFRVDRTANSDSVDYLKVNKNYNATDNYIVGKETAAGGDYGVMAEVAQIIKGRKDKSQQEGSS</sequence>
<evidence type="ECO:0000313" key="1">
    <source>
        <dbReference type="EMBL" id="AIW02332.1"/>
    </source>
</evidence>
<evidence type="ECO:0000313" key="2">
    <source>
        <dbReference type="Proteomes" id="UP000030212"/>
    </source>
</evidence>
<name>A0A0A0RPT9_9CAUD</name>
<dbReference type="GeneID" id="24722090"/>
<dbReference type="OrthoDB" id="5375at10239"/>
<organism evidence="1 2">
    <name type="scientific">Escherichia phage vB_EcoM-VpaE1</name>
    <dbReference type="NCBI Taxonomy" id="1555238"/>
    <lineage>
        <taxon>Viruses</taxon>
        <taxon>Duplodnaviria</taxon>
        <taxon>Heunggongvirae</taxon>
        <taxon>Uroviricota</taxon>
        <taxon>Caudoviricetes</taxon>
        <taxon>Andersonviridae</taxon>
        <taxon>Ounavirinae</taxon>
        <taxon>Felixounavirus</taxon>
        <taxon>Felixounavirus VpaE1</taxon>
    </lineage>
</organism>
<dbReference type="RefSeq" id="YP_009147341.1">
    <property type="nucleotide sequence ID" value="NC_027337.1"/>
</dbReference>